<feature type="transmembrane region" description="Helical" evidence="7">
    <location>
        <begin position="384"/>
        <end position="411"/>
    </location>
</feature>
<name>A0A3N0IQC2_9ACTN</name>
<evidence type="ECO:0000256" key="7">
    <source>
        <dbReference type="SAM" id="Phobius"/>
    </source>
</evidence>
<feature type="transmembrane region" description="Helical" evidence="7">
    <location>
        <begin position="356"/>
        <end position="378"/>
    </location>
</feature>
<evidence type="ECO:0000313" key="9">
    <source>
        <dbReference type="Proteomes" id="UP000270112"/>
    </source>
</evidence>
<feature type="transmembrane region" description="Helical" evidence="7">
    <location>
        <begin position="53"/>
        <end position="77"/>
    </location>
</feature>
<accession>A0A3N0IQC2</accession>
<sequence>MSDPRQAEAGPVGQVSRPTFKRTLTFFGFFAITASMVMTVYEYPSFATSGFQLVFFLIVGGILWFLPVALCAAEMATVKGWESGGIFAWVGNTLGRRWGFAALFFQWFQITVGFVTMAFFILAALAYVFKWDALYNNPLVMFFGVAAIVWLLTLTQLGGTKYTARISKVGFVGGIIVPVLVLLAGLIYYFATGGASQITFDVGTFVPDFSKVDTLVIFASFILAYMGVEASASHVNELKNPNRNYPLAMIVLAILTIALDALGGLAVATTLPASVLDGNLSFGVIEAFRAIFVQHIGPSLGWVVFVVALLLALGVLAEISAWIVGPSRALLDTAHDGILPPSFKKVNKHGVSVKTVVVQAIIVTVWDAVLCGSIALSGGSSSSVGYLTAIGLTVVIYLVGYVLFFLGYFVLIFKKKNLQRSFQLPGGTPFKAIVAGAGLIMTVATLIISFFPSSNLSAQANQVYQATLGVAFVISVAIPFVIYGLRHRWAPKGGTLAAVGATGAAGAAAMNAAATSGSAGVA</sequence>
<evidence type="ECO:0000313" key="8">
    <source>
        <dbReference type="EMBL" id="RNM39201.1"/>
    </source>
</evidence>
<dbReference type="RefSeq" id="WP_123269804.1">
    <property type="nucleotide sequence ID" value="NZ_QICC01000131.1"/>
</dbReference>
<dbReference type="Gene3D" id="1.20.1740.10">
    <property type="entry name" value="Amino acid/polyamine transporter I"/>
    <property type="match status" value="1"/>
</dbReference>
<feature type="transmembrane region" description="Helical" evidence="7">
    <location>
        <begin position="302"/>
        <end position="324"/>
    </location>
</feature>
<dbReference type="EMBL" id="QICC01000131">
    <property type="protein sequence ID" value="RNM39201.1"/>
    <property type="molecule type" value="Genomic_DNA"/>
</dbReference>
<evidence type="ECO:0000256" key="4">
    <source>
        <dbReference type="ARBA" id="ARBA00022692"/>
    </source>
</evidence>
<keyword evidence="3" id="KW-1003">Cell membrane</keyword>
<keyword evidence="2" id="KW-0813">Transport</keyword>
<reference evidence="9" key="1">
    <citation type="submission" date="2018-05" db="EMBL/GenBank/DDBJ databases">
        <title>Genome Sequencing of selected type strains of the family Eggerthellaceae.</title>
        <authorList>
            <person name="Danylec N."/>
            <person name="Stoll D.A."/>
            <person name="Doetsch A."/>
            <person name="Huch M."/>
        </authorList>
    </citation>
    <scope>NUCLEOTIDE SEQUENCE [LARGE SCALE GENOMIC DNA]</scope>
    <source>
        <strain evidence="9">DSM 16107</strain>
    </source>
</reference>
<keyword evidence="6 7" id="KW-0472">Membrane</keyword>
<feature type="transmembrane region" description="Helical" evidence="7">
    <location>
        <begin position="463"/>
        <end position="485"/>
    </location>
</feature>
<evidence type="ECO:0000256" key="6">
    <source>
        <dbReference type="ARBA" id="ARBA00023136"/>
    </source>
</evidence>
<dbReference type="PANTHER" id="PTHR42770:SF15">
    <property type="entry name" value="GLUTAMATE_GAMMA-AMINOBUTYRATE ANTIPORTER-RELATED"/>
    <property type="match status" value="1"/>
</dbReference>
<evidence type="ECO:0000256" key="5">
    <source>
        <dbReference type="ARBA" id="ARBA00022989"/>
    </source>
</evidence>
<dbReference type="PIRSF" id="PIRSF006060">
    <property type="entry name" value="AA_transporter"/>
    <property type="match status" value="1"/>
</dbReference>
<comment type="subcellular location">
    <subcellularLocation>
        <location evidence="1">Cell membrane</location>
        <topology evidence="1">Multi-pass membrane protein</topology>
    </subcellularLocation>
</comment>
<feature type="transmembrane region" description="Helical" evidence="7">
    <location>
        <begin position="215"/>
        <end position="235"/>
    </location>
</feature>
<dbReference type="AlphaFoldDB" id="A0A3N0IQC2"/>
<dbReference type="PANTHER" id="PTHR42770">
    <property type="entry name" value="AMINO ACID TRANSPORTER-RELATED"/>
    <property type="match status" value="1"/>
</dbReference>
<feature type="transmembrane region" description="Helical" evidence="7">
    <location>
        <begin position="98"/>
        <end position="127"/>
    </location>
</feature>
<protein>
    <submittedName>
        <fullName evidence="8">Amino acid permease</fullName>
    </submittedName>
</protein>
<feature type="transmembrane region" description="Helical" evidence="7">
    <location>
        <begin position="432"/>
        <end position="451"/>
    </location>
</feature>
<dbReference type="Proteomes" id="UP000270112">
    <property type="component" value="Unassembled WGS sequence"/>
</dbReference>
<evidence type="ECO:0000256" key="1">
    <source>
        <dbReference type="ARBA" id="ARBA00004651"/>
    </source>
</evidence>
<evidence type="ECO:0000256" key="3">
    <source>
        <dbReference type="ARBA" id="ARBA00022475"/>
    </source>
</evidence>
<feature type="transmembrane region" description="Helical" evidence="7">
    <location>
        <begin position="24"/>
        <end position="41"/>
    </location>
</feature>
<keyword evidence="5 7" id="KW-1133">Transmembrane helix</keyword>
<evidence type="ECO:0000256" key="2">
    <source>
        <dbReference type="ARBA" id="ARBA00022448"/>
    </source>
</evidence>
<feature type="non-terminal residue" evidence="8">
    <location>
        <position position="522"/>
    </location>
</feature>
<dbReference type="GO" id="GO:0005886">
    <property type="term" value="C:plasma membrane"/>
    <property type="evidence" value="ECO:0007669"/>
    <property type="project" value="UniProtKB-SubCell"/>
</dbReference>
<organism evidence="8 9">
    <name type="scientific">Eggerthella sinensis</name>
    <dbReference type="NCBI Taxonomy" id="242230"/>
    <lineage>
        <taxon>Bacteria</taxon>
        <taxon>Bacillati</taxon>
        <taxon>Actinomycetota</taxon>
        <taxon>Coriobacteriia</taxon>
        <taxon>Eggerthellales</taxon>
        <taxon>Eggerthellaceae</taxon>
        <taxon>Eggerthella</taxon>
    </lineage>
</organism>
<feature type="transmembrane region" description="Helical" evidence="7">
    <location>
        <begin position="169"/>
        <end position="191"/>
    </location>
</feature>
<dbReference type="Pfam" id="PF13520">
    <property type="entry name" value="AA_permease_2"/>
    <property type="match status" value="1"/>
</dbReference>
<feature type="transmembrane region" description="Helical" evidence="7">
    <location>
        <begin position="247"/>
        <end position="271"/>
    </location>
</feature>
<dbReference type="InterPro" id="IPR050367">
    <property type="entry name" value="APC_superfamily"/>
</dbReference>
<proteinExistence type="predicted"/>
<keyword evidence="4 7" id="KW-0812">Transmembrane</keyword>
<comment type="caution">
    <text evidence="8">The sequence shown here is derived from an EMBL/GenBank/DDBJ whole genome shotgun (WGS) entry which is preliminary data.</text>
</comment>
<gene>
    <name evidence="8" type="ORF">DMP09_16855</name>
</gene>
<dbReference type="GO" id="GO:0022857">
    <property type="term" value="F:transmembrane transporter activity"/>
    <property type="evidence" value="ECO:0007669"/>
    <property type="project" value="InterPro"/>
</dbReference>
<dbReference type="InterPro" id="IPR002293">
    <property type="entry name" value="AA/rel_permease1"/>
</dbReference>
<feature type="transmembrane region" description="Helical" evidence="7">
    <location>
        <begin position="139"/>
        <end position="157"/>
    </location>
</feature>